<evidence type="ECO:0000313" key="1">
    <source>
        <dbReference type="EMBL" id="QTH62802.1"/>
    </source>
</evidence>
<reference evidence="1" key="1">
    <citation type="submission" date="2021-03" db="EMBL/GenBank/DDBJ databases">
        <title>Description of Psychrosphaera ytuae sp. nov. isolated from deep sea sediment of South China Sea.</title>
        <authorList>
            <person name="Zhang J."/>
            <person name="Xu X.-D."/>
        </authorList>
    </citation>
    <scope>NUCLEOTIDE SEQUENCE</scope>
    <source>
        <strain evidence="1">MTZ26</strain>
    </source>
</reference>
<dbReference type="AlphaFoldDB" id="A0A975HH88"/>
<organism evidence="1 2">
    <name type="scientific">Psychrosphaera ytuae</name>
    <dbReference type="NCBI Taxonomy" id="2820710"/>
    <lineage>
        <taxon>Bacteria</taxon>
        <taxon>Pseudomonadati</taxon>
        <taxon>Pseudomonadota</taxon>
        <taxon>Gammaproteobacteria</taxon>
        <taxon>Alteromonadales</taxon>
        <taxon>Pseudoalteromonadaceae</taxon>
        <taxon>Psychrosphaera</taxon>
    </lineage>
</organism>
<dbReference type="Proteomes" id="UP000682739">
    <property type="component" value="Chromosome"/>
</dbReference>
<gene>
    <name evidence="1" type="ORF">J1N51_08430</name>
</gene>
<keyword evidence="2" id="KW-1185">Reference proteome</keyword>
<dbReference type="KEGG" id="psym:J1N51_08430"/>
<dbReference type="PROSITE" id="PS51257">
    <property type="entry name" value="PROKAR_LIPOPROTEIN"/>
    <property type="match status" value="1"/>
</dbReference>
<name>A0A975HH88_9GAMM</name>
<accession>A0A975HH88</accession>
<evidence type="ECO:0008006" key="3">
    <source>
        <dbReference type="Google" id="ProtNLM"/>
    </source>
</evidence>
<dbReference type="RefSeq" id="WP_208830317.1">
    <property type="nucleotide sequence ID" value="NZ_CP072110.1"/>
</dbReference>
<evidence type="ECO:0000313" key="2">
    <source>
        <dbReference type="Proteomes" id="UP000682739"/>
    </source>
</evidence>
<sequence length="251" mass="26399">MKKLMTAALMTTLLSGCVIHVGHSKEANITYEDHLALSSSGITTLIIDNGAGDIIVKGDELTDEINVDAYIRTDNKEKIEFSLERRGTKAYLIGSYQSGINMWNGNSPSVDLTISMPDNIAVVIDDGSGDVFMSEIKSDVTIDDGSGSIDLKNIKGNITIEDGSGSIDINNIIGNIDVEDGSGNISVDEVTGKVVIDDNSGSISVTNTGDTVVIEDGSGDILVKNTKGLTILDDGSGDLDIINIDGKVSID</sequence>
<protein>
    <recommendedName>
        <fullName evidence="3">Adhesin domain-containing protein</fullName>
    </recommendedName>
</protein>
<proteinExistence type="predicted"/>
<dbReference type="EMBL" id="CP072110">
    <property type="protein sequence ID" value="QTH62802.1"/>
    <property type="molecule type" value="Genomic_DNA"/>
</dbReference>